<dbReference type="GO" id="GO:0048040">
    <property type="term" value="F:UDP-glucuronate decarboxylase activity"/>
    <property type="evidence" value="ECO:0007669"/>
    <property type="project" value="TreeGrafter"/>
</dbReference>
<evidence type="ECO:0000256" key="6">
    <source>
        <dbReference type="ARBA" id="ARBA00022989"/>
    </source>
</evidence>
<reference evidence="14" key="1">
    <citation type="submission" date="2020-05" db="EMBL/GenBank/DDBJ databases">
        <authorList>
            <person name="Chiriac C."/>
            <person name="Salcher M."/>
            <person name="Ghai R."/>
            <person name="Kavagutti S V."/>
        </authorList>
    </citation>
    <scope>NUCLEOTIDE SEQUENCE</scope>
</reference>
<name>A0A6J6U333_9ZZZZ</name>
<keyword evidence="9" id="KW-0472">Membrane</keyword>
<dbReference type="SUPFAM" id="SSF51735">
    <property type="entry name" value="NAD(P)-binding Rossmann-fold domains"/>
    <property type="match status" value="1"/>
</dbReference>
<dbReference type="FunFam" id="3.40.50.720:FF:000065">
    <property type="entry name" value="UDP-glucuronic acid decarboxylase 1"/>
    <property type="match status" value="1"/>
</dbReference>
<dbReference type="Pfam" id="PF01370">
    <property type="entry name" value="Epimerase"/>
    <property type="match status" value="1"/>
</dbReference>
<evidence type="ECO:0000256" key="2">
    <source>
        <dbReference type="ARBA" id="ARBA00004323"/>
    </source>
</evidence>
<keyword evidence="4" id="KW-0210">Decarboxylase</keyword>
<keyword evidence="8" id="KW-0333">Golgi apparatus</keyword>
<dbReference type="Gene3D" id="3.40.50.720">
    <property type="entry name" value="NAD(P)-binding Rossmann-like Domain"/>
    <property type="match status" value="1"/>
</dbReference>
<evidence type="ECO:0000256" key="4">
    <source>
        <dbReference type="ARBA" id="ARBA00022793"/>
    </source>
</evidence>
<keyword evidence="7" id="KW-0520">NAD</keyword>
<evidence type="ECO:0000313" key="14">
    <source>
        <dbReference type="EMBL" id="CAB4753906.1"/>
    </source>
</evidence>
<dbReference type="PANTHER" id="PTHR43078">
    <property type="entry name" value="UDP-GLUCURONIC ACID DECARBOXYLASE-RELATED"/>
    <property type="match status" value="1"/>
</dbReference>
<dbReference type="GO" id="GO:0032580">
    <property type="term" value="C:Golgi cisterna membrane"/>
    <property type="evidence" value="ECO:0007669"/>
    <property type="project" value="UniProtKB-SubCell"/>
</dbReference>
<evidence type="ECO:0000256" key="1">
    <source>
        <dbReference type="ARBA" id="ARBA00001911"/>
    </source>
</evidence>
<dbReference type="AlphaFoldDB" id="A0A6J6U333"/>
<sequence>MTDSQKRILVTGAAGMLGSHIVDMLLARGDAVIGVDNFLTGSQANLSQVMSHPNFDLIEADISQGIDVSGSLDAVLHLASPASPLHFKTMPLEILRVGSIGTLNALDLADRTGATYLFASSSEVYGEPEVHPQSESYLGNVNTLGERSCYDETKRFGEAAADTYRRDRNLDIRIVRIFNTYGPRNRADDGRVVPNFITQALANLPLSIYGDGSQTRSYCYVEDQAAGILLLLESNVTGPVNIGNPTEYTVLQLAELILRLTGSTAGVRLLPLPQNDPVRRRPDITRAQDLLNWEPRVELQDGLTRTIEYFQSIVDSAR</sequence>
<evidence type="ECO:0000256" key="3">
    <source>
        <dbReference type="ARBA" id="ARBA00022692"/>
    </source>
</evidence>
<keyword evidence="5" id="KW-0735">Signal-anchor</keyword>
<keyword evidence="3" id="KW-0812">Transmembrane</keyword>
<organism evidence="14">
    <name type="scientific">freshwater metagenome</name>
    <dbReference type="NCBI Taxonomy" id="449393"/>
    <lineage>
        <taxon>unclassified sequences</taxon>
        <taxon>metagenomes</taxon>
        <taxon>ecological metagenomes</taxon>
    </lineage>
</organism>
<comment type="subcellular location">
    <subcellularLocation>
        <location evidence="2">Golgi apparatus membrane</location>
        <topology evidence="2">Single-pass type II membrane protein</topology>
    </subcellularLocation>
    <subcellularLocation>
        <location evidence="12">Golgi apparatus</location>
        <location evidence="12">Golgi stack membrane</location>
    </subcellularLocation>
</comment>
<evidence type="ECO:0000256" key="9">
    <source>
        <dbReference type="ARBA" id="ARBA00023136"/>
    </source>
</evidence>
<dbReference type="InterPro" id="IPR036291">
    <property type="entry name" value="NAD(P)-bd_dom_sf"/>
</dbReference>
<proteinExistence type="predicted"/>
<evidence type="ECO:0000256" key="10">
    <source>
        <dbReference type="ARBA" id="ARBA00023180"/>
    </source>
</evidence>
<keyword evidence="10" id="KW-0325">Glycoprotein</keyword>
<dbReference type="InterPro" id="IPR044516">
    <property type="entry name" value="UXS-like"/>
</dbReference>
<evidence type="ECO:0000256" key="11">
    <source>
        <dbReference type="ARBA" id="ARBA00023239"/>
    </source>
</evidence>
<protein>
    <submittedName>
        <fullName evidence="14">Unannotated protein</fullName>
    </submittedName>
</protein>
<keyword evidence="6" id="KW-1133">Transmembrane helix</keyword>
<evidence type="ECO:0000259" key="13">
    <source>
        <dbReference type="Pfam" id="PF01370"/>
    </source>
</evidence>
<evidence type="ECO:0000256" key="12">
    <source>
        <dbReference type="ARBA" id="ARBA00037859"/>
    </source>
</evidence>
<dbReference type="GO" id="GO:0042732">
    <property type="term" value="P:D-xylose metabolic process"/>
    <property type="evidence" value="ECO:0007669"/>
    <property type="project" value="InterPro"/>
</dbReference>
<dbReference type="EMBL" id="CAEZYU010000098">
    <property type="protein sequence ID" value="CAB4753906.1"/>
    <property type="molecule type" value="Genomic_DNA"/>
</dbReference>
<dbReference type="PANTHER" id="PTHR43078:SF6">
    <property type="entry name" value="UDP-GLUCURONIC ACID DECARBOXYLASE 1"/>
    <property type="match status" value="1"/>
</dbReference>
<evidence type="ECO:0000256" key="7">
    <source>
        <dbReference type="ARBA" id="ARBA00023027"/>
    </source>
</evidence>
<gene>
    <name evidence="14" type="ORF">UFOPK2766_01805</name>
</gene>
<comment type="cofactor">
    <cofactor evidence="1">
        <name>NAD(+)</name>
        <dbReference type="ChEBI" id="CHEBI:57540"/>
    </cofactor>
</comment>
<evidence type="ECO:0000256" key="8">
    <source>
        <dbReference type="ARBA" id="ARBA00023034"/>
    </source>
</evidence>
<dbReference type="InterPro" id="IPR001509">
    <property type="entry name" value="Epimerase_deHydtase"/>
</dbReference>
<dbReference type="GO" id="GO:0000139">
    <property type="term" value="C:Golgi membrane"/>
    <property type="evidence" value="ECO:0007669"/>
    <property type="project" value="UniProtKB-SubCell"/>
</dbReference>
<keyword evidence="11" id="KW-0456">Lyase</keyword>
<evidence type="ECO:0000256" key="5">
    <source>
        <dbReference type="ARBA" id="ARBA00022968"/>
    </source>
</evidence>
<dbReference type="GO" id="GO:0070403">
    <property type="term" value="F:NAD+ binding"/>
    <property type="evidence" value="ECO:0007669"/>
    <property type="project" value="InterPro"/>
</dbReference>
<dbReference type="CDD" id="cd05230">
    <property type="entry name" value="UGD_SDR_e"/>
    <property type="match status" value="1"/>
</dbReference>
<feature type="domain" description="NAD-dependent epimerase/dehydratase" evidence="13">
    <location>
        <begin position="8"/>
        <end position="243"/>
    </location>
</feature>
<accession>A0A6J6U333</accession>